<evidence type="ECO:0000313" key="4">
    <source>
        <dbReference type="Proteomes" id="UP000294513"/>
    </source>
</evidence>
<dbReference type="GO" id="GO:0016811">
    <property type="term" value="F:hydrolase activity, acting on carbon-nitrogen (but not peptide) bonds, in linear amides"/>
    <property type="evidence" value="ECO:0007669"/>
    <property type="project" value="TreeGrafter"/>
</dbReference>
<sequence length="244" mass="25879">MAPPRGPACRDGPWPTGPEGEGGGAMNRVVPGQARVLVVGPHRDDEAIGCGGTICRHADCGDVVEVVHLTGLGGATLAEAREAGRRLGVSDISTLSGPATQITADPALLTELVAVFRRFRPDIVYAPHPGEDDPAHRVTADLVREARWLSAYPLLPEAGTPLAEPVGTVYEFEVWTPMARPSVFVDITAVRDRKADALAAYSSQLAHNEWIEGALGLNRYRGVTSGHGEFVEAFTAARTAHACF</sequence>
<evidence type="ECO:0000256" key="1">
    <source>
        <dbReference type="ARBA" id="ARBA00022833"/>
    </source>
</evidence>
<dbReference type="Pfam" id="PF02585">
    <property type="entry name" value="PIG-L"/>
    <property type="match status" value="1"/>
</dbReference>
<dbReference type="OrthoDB" id="3514174at2"/>
<dbReference type="PANTHER" id="PTHR12993:SF30">
    <property type="entry name" value="N-ACETYL-ALPHA-D-GLUCOSAMINYL L-MALATE DEACETYLASE 1"/>
    <property type="match status" value="1"/>
</dbReference>
<dbReference type="Gene3D" id="3.40.50.10320">
    <property type="entry name" value="LmbE-like"/>
    <property type="match status" value="1"/>
</dbReference>
<proteinExistence type="predicted"/>
<keyword evidence="1" id="KW-0862">Zinc</keyword>
<evidence type="ECO:0008006" key="5">
    <source>
        <dbReference type="Google" id="ProtNLM"/>
    </source>
</evidence>
<evidence type="ECO:0000256" key="2">
    <source>
        <dbReference type="SAM" id="MobiDB-lite"/>
    </source>
</evidence>
<comment type="caution">
    <text evidence="3">The sequence shown here is derived from an EMBL/GenBank/DDBJ whole genome shotgun (WGS) entry which is preliminary data.</text>
</comment>
<reference evidence="3 4" key="1">
    <citation type="submission" date="2019-03" db="EMBL/GenBank/DDBJ databases">
        <title>Draft genome sequences of novel Actinobacteria.</title>
        <authorList>
            <person name="Sahin N."/>
            <person name="Ay H."/>
            <person name="Saygin H."/>
        </authorList>
    </citation>
    <scope>NUCLEOTIDE SEQUENCE [LARGE SCALE GENOMIC DNA]</scope>
    <source>
        <strain evidence="3 4">H3C3</strain>
    </source>
</reference>
<dbReference type="AlphaFoldDB" id="A0A4R5ASG2"/>
<name>A0A4R5ASG2_9ACTN</name>
<dbReference type="PANTHER" id="PTHR12993">
    <property type="entry name" value="N-ACETYLGLUCOSAMINYL-PHOSPHATIDYLINOSITOL DE-N-ACETYLASE-RELATED"/>
    <property type="match status" value="1"/>
</dbReference>
<dbReference type="Proteomes" id="UP000294513">
    <property type="component" value="Unassembled WGS sequence"/>
</dbReference>
<dbReference type="InterPro" id="IPR003737">
    <property type="entry name" value="GlcNAc_PI_deacetylase-related"/>
</dbReference>
<feature type="region of interest" description="Disordered" evidence="2">
    <location>
        <begin position="1"/>
        <end position="27"/>
    </location>
</feature>
<dbReference type="InterPro" id="IPR024078">
    <property type="entry name" value="LmbE-like_dom_sf"/>
</dbReference>
<protein>
    <recommendedName>
        <fullName evidence="5">PIG-L family deacetylase</fullName>
    </recommendedName>
</protein>
<accession>A0A4R5ASG2</accession>
<keyword evidence="4" id="KW-1185">Reference proteome</keyword>
<dbReference type="SUPFAM" id="SSF102588">
    <property type="entry name" value="LmbE-like"/>
    <property type="match status" value="1"/>
</dbReference>
<evidence type="ECO:0000313" key="3">
    <source>
        <dbReference type="EMBL" id="TDD73352.1"/>
    </source>
</evidence>
<dbReference type="GO" id="GO:0016137">
    <property type="term" value="P:glycoside metabolic process"/>
    <property type="evidence" value="ECO:0007669"/>
    <property type="project" value="UniProtKB-ARBA"/>
</dbReference>
<dbReference type="EMBL" id="SMKU01000261">
    <property type="protein sequence ID" value="TDD73352.1"/>
    <property type="molecule type" value="Genomic_DNA"/>
</dbReference>
<organism evidence="3 4">
    <name type="scientific">Actinomadura rubrisoli</name>
    <dbReference type="NCBI Taxonomy" id="2530368"/>
    <lineage>
        <taxon>Bacteria</taxon>
        <taxon>Bacillati</taxon>
        <taxon>Actinomycetota</taxon>
        <taxon>Actinomycetes</taxon>
        <taxon>Streptosporangiales</taxon>
        <taxon>Thermomonosporaceae</taxon>
        <taxon>Actinomadura</taxon>
    </lineage>
</organism>
<gene>
    <name evidence="3" type="ORF">E1298_34215</name>
</gene>